<dbReference type="Proteomes" id="UP000597762">
    <property type="component" value="Unassembled WGS sequence"/>
</dbReference>
<dbReference type="GO" id="GO:0061630">
    <property type="term" value="F:ubiquitin protein ligase activity"/>
    <property type="evidence" value="ECO:0007669"/>
    <property type="project" value="UniProtKB-EC"/>
</dbReference>
<protein>
    <submittedName>
        <fullName evidence="1">MARCH1_8</fullName>
        <ecNumber evidence="1">2.3.2.27</ecNumber>
    </submittedName>
</protein>
<name>A0A812BM71_ACAPH</name>
<gene>
    <name evidence="1" type="ORF">SPHA_18606</name>
</gene>
<evidence type="ECO:0000313" key="2">
    <source>
        <dbReference type="Proteomes" id="UP000597762"/>
    </source>
</evidence>
<dbReference type="AlphaFoldDB" id="A0A812BM71"/>
<dbReference type="OrthoDB" id="8943665at2759"/>
<evidence type="ECO:0000313" key="1">
    <source>
        <dbReference type="EMBL" id="CAE1232601.1"/>
    </source>
</evidence>
<dbReference type="EMBL" id="CAHIKZ030000670">
    <property type="protein sequence ID" value="CAE1232601.1"/>
    <property type="molecule type" value="Genomic_DNA"/>
</dbReference>
<keyword evidence="1" id="KW-0012">Acyltransferase</keyword>
<comment type="caution">
    <text evidence="1">The sequence shown here is derived from an EMBL/GenBank/DDBJ whole genome shotgun (WGS) entry which is preliminary data.</text>
</comment>
<keyword evidence="1" id="KW-0808">Transferase</keyword>
<dbReference type="EC" id="2.3.2.27" evidence="1"/>
<keyword evidence="2" id="KW-1185">Reference proteome</keyword>
<sequence>MSGVDSHVPTFASVQVEWNCLHAPRCKHLSASTSLKVPLRRHLSASTSSLVPLCKYLFASTSWQVPLRKYLSASTSLEAPLRKYLFASTSPQAPLCKYLFASASSQVPLRKWAEDFFLIRTMSANGQLHRHRFEMSTFFLTPAFFQFACHPARILISLSMYIHL</sequence>
<reference evidence="1" key="1">
    <citation type="submission" date="2021-01" db="EMBL/GenBank/DDBJ databases">
        <authorList>
            <person name="Li R."/>
            <person name="Bekaert M."/>
        </authorList>
    </citation>
    <scope>NUCLEOTIDE SEQUENCE</scope>
    <source>
        <strain evidence="1">Farmed</strain>
    </source>
</reference>
<organism evidence="1 2">
    <name type="scientific">Acanthosepion pharaonis</name>
    <name type="common">Pharaoh cuttlefish</name>
    <name type="synonym">Sepia pharaonis</name>
    <dbReference type="NCBI Taxonomy" id="158019"/>
    <lineage>
        <taxon>Eukaryota</taxon>
        <taxon>Metazoa</taxon>
        <taxon>Spiralia</taxon>
        <taxon>Lophotrochozoa</taxon>
        <taxon>Mollusca</taxon>
        <taxon>Cephalopoda</taxon>
        <taxon>Coleoidea</taxon>
        <taxon>Decapodiformes</taxon>
        <taxon>Sepiida</taxon>
        <taxon>Sepiina</taxon>
        <taxon>Sepiidae</taxon>
        <taxon>Acanthosepion</taxon>
    </lineage>
</organism>
<accession>A0A812BM71</accession>
<proteinExistence type="predicted"/>